<protein>
    <submittedName>
        <fullName evidence="1">YD repeat-containing protein</fullName>
    </submittedName>
</protein>
<dbReference type="InterPro" id="IPR006530">
    <property type="entry name" value="YD"/>
</dbReference>
<reference evidence="1" key="1">
    <citation type="submission" date="2020-08" db="EMBL/GenBank/DDBJ databases">
        <title>Genomic Encyclopedia of Type Strains, Phase IV (KMG-IV): sequencing the most valuable type-strain genomes for metagenomic binning, comparative biology and taxonomic classification.</title>
        <authorList>
            <person name="Goeker M."/>
        </authorList>
    </citation>
    <scope>NUCLEOTIDE SEQUENCE [LARGE SCALE GENOMIC DNA]</scope>
    <source>
        <strain evidence="1">DSM 105720</strain>
    </source>
</reference>
<keyword evidence="2" id="KW-1185">Reference proteome</keyword>
<dbReference type="AlphaFoldDB" id="A0A840D925"/>
<sequence>MSSNTLGRLHNISEFHIGYSDVVETYSDKSRILYHFSSLIDIPDDENIHGKITQSSSINRSFNQVQLLDKFGLYNSNDLSTYRGRLIKKTVYSGSQQKLSTESYLYNTNEAKNNYEISILSTSIGLSANRLYTTPCRLVEESLVDQNQIVVTKSYSYNGKNLIAEKKTVNSNSDTLLLSYFYPFDNSGIIVGVHNISDLIRLNIINEPVVIVKSIRKKNTKNIQVLSAIKYDYKNNNNQIWKRSLAELEINSLLKFDNTVINNNFEVKEEYLDYDEYGNIIHLMKNGLEEYVFLWSYNGQYPVAEIKGATYAEVSQALGVTPKSLSKELTPKMDLINSLRTKLPKALINTYTYRIFVGVESMIDPSGKTTTYQYDSSGRLWKIKDHRGRDIEVYQYNYLNK</sequence>
<dbReference type="NCBIfam" id="TIGR01643">
    <property type="entry name" value="YD_repeat_2x"/>
    <property type="match status" value="1"/>
</dbReference>
<dbReference type="InterPro" id="IPR031325">
    <property type="entry name" value="RHS_repeat"/>
</dbReference>
<dbReference type="Proteomes" id="UP000560658">
    <property type="component" value="Unassembled WGS sequence"/>
</dbReference>
<evidence type="ECO:0000313" key="2">
    <source>
        <dbReference type="Proteomes" id="UP000560658"/>
    </source>
</evidence>
<dbReference type="EMBL" id="JACIER010000011">
    <property type="protein sequence ID" value="MBB4044912.1"/>
    <property type="molecule type" value="Genomic_DNA"/>
</dbReference>
<dbReference type="RefSeq" id="WP_052517085.1">
    <property type="nucleotide sequence ID" value="NZ_JACIER010000011.1"/>
</dbReference>
<name>A0A840D925_9BACE</name>
<proteinExistence type="predicted"/>
<dbReference type="Pfam" id="PF05593">
    <property type="entry name" value="RHS_repeat"/>
    <property type="match status" value="1"/>
</dbReference>
<evidence type="ECO:0000313" key="1">
    <source>
        <dbReference type="EMBL" id="MBB4044912.1"/>
    </source>
</evidence>
<organism evidence="1 2">
    <name type="scientific">Bacteroides reticulotermitis</name>
    <dbReference type="NCBI Taxonomy" id="1133319"/>
    <lineage>
        <taxon>Bacteria</taxon>
        <taxon>Pseudomonadati</taxon>
        <taxon>Bacteroidota</taxon>
        <taxon>Bacteroidia</taxon>
        <taxon>Bacteroidales</taxon>
        <taxon>Bacteroidaceae</taxon>
        <taxon>Bacteroides</taxon>
    </lineage>
</organism>
<accession>A0A840D925</accession>
<gene>
    <name evidence="1" type="ORF">GGR06_002714</name>
</gene>
<comment type="caution">
    <text evidence="1">The sequence shown here is derived from an EMBL/GenBank/DDBJ whole genome shotgun (WGS) entry which is preliminary data.</text>
</comment>